<dbReference type="GO" id="GO:0005886">
    <property type="term" value="C:plasma membrane"/>
    <property type="evidence" value="ECO:0007669"/>
    <property type="project" value="UniProtKB-SubCell"/>
</dbReference>
<dbReference type="Proteomes" id="UP000092596">
    <property type="component" value="Chromosome"/>
</dbReference>
<name>A0A1B0ZKH7_9MICO</name>
<evidence type="ECO:0000313" key="11">
    <source>
        <dbReference type="Proteomes" id="UP000323865"/>
    </source>
</evidence>
<dbReference type="PATRIC" id="fig|1630135.4.peg.1845"/>
<feature type="transmembrane region" description="Helical" evidence="6">
    <location>
        <begin position="324"/>
        <end position="343"/>
    </location>
</feature>
<evidence type="ECO:0000259" key="7">
    <source>
        <dbReference type="Pfam" id="PF02687"/>
    </source>
</evidence>
<feature type="transmembrane region" description="Helical" evidence="6">
    <location>
        <begin position="160"/>
        <end position="184"/>
    </location>
</feature>
<organism evidence="8 10">
    <name type="scientific">Dermabacter vaginalis</name>
    <dbReference type="NCBI Taxonomy" id="1630135"/>
    <lineage>
        <taxon>Bacteria</taxon>
        <taxon>Bacillati</taxon>
        <taxon>Actinomycetota</taxon>
        <taxon>Actinomycetes</taxon>
        <taxon>Micrococcales</taxon>
        <taxon>Dermabacteraceae</taxon>
        <taxon>Dermabacter</taxon>
    </lineage>
</organism>
<dbReference type="AlphaFoldDB" id="A0A1B0ZKH7"/>
<gene>
    <name evidence="8" type="ORF">DAD186_18470</name>
    <name evidence="9" type="ORF">FOB48_02205</name>
</gene>
<evidence type="ECO:0000256" key="4">
    <source>
        <dbReference type="ARBA" id="ARBA00022989"/>
    </source>
</evidence>
<reference evidence="9 11" key="2">
    <citation type="submission" date="2019-09" db="EMBL/GenBank/DDBJ databases">
        <title>FDA dAtabase for Regulatory Grade micrObial Sequences (FDA-ARGOS): Supporting development and validation of Infectious Disease Dx tests.</title>
        <authorList>
            <person name="Sciortino C."/>
            <person name="Tallon L."/>
            <person name="Sadzewicz L."/>
            <person name="Vavikolanu K."/>
            <person name="Mehta A."/>
            <person name="Aluvathingal J."/>
            <person name="Nadendla S."/>
            <person name="Nandy P."/>
            <person name="Geyer C."/>
            <person name="Yan Y."/>
            <person name="Sichtig H."/>
        </authorList>
    </citation>
    <scope>NUCLEOTIDE SEQUENCE [LARGE SCALE GENOMIC DNA]</scope>
    <source>
        <strain evidence="9 11">FDAARGOS_640</strain>
    </source>
</reference>
<evidence type="ECO:0000313" key="9">
    <source>
        <dbReference type="EMBL" id="QEU11234.1"/>
    </source>
</evidence>
<protein>
    <submittedName>
        <fullName evidence="9">FtsX-like permease family protein</fullName>
    </submittedName>
</protein>
<evidence type="ECO:0000256" key="2">
    <source>
        <dbReference type="ARBA" id="ARBA00022475"/>
    </source>
</evidence>
<feature type="transmembrane region" description="Helical" evidence="6">
    <location>
        <begin position="204"/>
        <end position="225"/>
    </location>
</feature>
<dbReference type="STRING" id="1630135.DAD186_18470"/>
<comment type="subcellular location">
    <subcellularLocation>
        <location evidence="1">Cell membrane</location>
        <topology evidence="1">Multi-pass membrane protein</topology>
    </subcellularLocation>
</comment>
<evidence type="ECO:0000256" key="3">
    <source>
        <dbReference type="ARBA" id="ARBA00022692"/>
    </source>
</evidence>
<feature type="domain" description="ABC3 transporter permease C-terminal" evidence="7">
    <location>
        <begin position="80"/>
        <end position="183"/>
    </location>
</feature>
<feature type="transmembrane region" description="Helical" evidence="6">
    <location>
        <begin position="62"/>
        <end position="88"/>
    </location>
</feature>
<evidence type="ECO:0000256" key="5">
    <source>
        <dbReference type="ARBA" id="ARBA00023136"/>
    </source>
</evidence>
<dbReference type="EMBL" id="CP044108">
    <property type="protein sequence ID" value="QEU11234.1"/>
    <property type="molecule type" value="Genomic_DNA"/>
</dbReference>
<dbReference type="KEGG" id="dva:DAD186_18470"/>
<accession>A0A1B0ZKH7</accession>
<sequence>MNALPMLVRGRNSLANALPVIAFAAATAIMCTVLAGTGAFYGRLGPEGFDPSSANASPEAQIMPMLVICAVFACVLLVPNAIALGGAAARLSLARREKDLAAVRLVGGTRAQVAGVAVSDVAWQSIVGAAIGVGVHIAAAWPLSHLDFGIRKFTVGELILPWWALALTPFALALFAALSAAITLTGVALSPLGIARGAHTVRMSVVRLLVWVLSIVVFLVVAAFLPKIEGVSLGAIIVGVLVTVGTMVFAVNLAGPFIVWIVARFAAFLAPTPGLLVGARRLTADPRAGWRAVSGVTIALVVAGFASIITIFPNGDAVAQLMNQALVTGALLTVGIAAVLAAVSTGVTHTARVLDQAPRYRAQHVAGASVGQLHRARIAEIAIPVGISLVVSVFMAALVLLALMGSSATNPLVAVGFLVSVVAALGLVAASALVSSPLVARAARARVRAAD</sequence>
<keyword evidence="4 6" id="KW-1133">Transmembrane helix</keyword>
<keyword evidence="5 6" id="KW-0472">Membrane</keyword>
<keyword evidence="2" id="KW-1003">Cell membrane</keyword>
<feature type="transmembrane region" description="Helical" evidence="6">
    <location>
        <begin position="257"/>
        <end position="278"/>
    </location>
</feature>
<evidence type="ECO:0000313" key="8">
    <source>
        <dbReference type="EMBL" id="ANP28397.1"/>
    </source>
</evidence>
<evidence type="ECO:0000256" key="6">
    <source>
        <dbReference type="SAM" id="Phobius"/>
    </source>
</evidence>
<evidence type="ECO:0000256" key="1">
    <source>
        <dbReference type="ARBA" id="ARBA00004651"/>
    </source>
</evidence>
<dbReference type="Proteomes" id="UP000323865">
    <property type="component" value="Chromosome"/>
</dbReference>
<feature type="transmembrane region" description="Helical" evidence="6">
    <location>
        <begin position="232"/>
        <end position="251"/>
    </location>
</feature>
<dbReference type="EMBL" id="CP012117">
    <property type="protein sequence ID" value="ANP28397.1"/>
    <property type="molecule type" value="Genomic_DNA"/>
</dbReference>
<evidence type="ECO:0000313" key="10">
    <source>
        <dbReference type="Proteomes" id="UP000092596"/>
    </source>
</evidence>
<dbReference type="RefSeq" id="WP_065248392.1">
    <property type="nucleotide sequence ID" value="NZ_CP012117.1"/>
</dbReference>
<feature type="transmembrane region" description="Helical" evidence="6">
    <location>
        <begin position="290"/>
        <end position="312"/>
    </location>
</feature>
<keyword evidence="3 6" id="KW-0812">Transmembrane</keyword>
<keyword evidence="11" id="KW-1185">Reference proteome</keyword>
<proteinExistence type="predicted"/>
<dbReference type="InterPro" id="IPR003838">
    <property type="entry name" value="ABC3_permease_C"/>
</dbReference>
<feature type="transmembrane region" description="Helical" evidence="6">
    <location>
        <begin position="381"/>
        <end position="406"/>
    </location>
</feature>
<feature type="transmembrane region" description="Helical" evidence="6">
    <location>
        <begin position="20"/>
        <end position="42"/>
    </location>
</feature>
<dbReference type="Pfam" id="PF02687">
    <property type="entry name" value="FtsX"/>
    <property type="match status" value="1"/>
</dbReference>
<feature type="transmembrane region" description="Helical" evidence="6">
    <location>
        <begin position="412"/>
        <end position="434"/>
    </location>
</feature>
<reference evidence="8 10" key="1">
    <citation type="submission" date="2015-06" db="EMBL/GenBank/DDBJ databases">
        <title>Investigation of pathophysiology for high-risk pregnancy and development of treatment modality based on it.</title>
        <authorList>
            <person name="Kim B.-C."/>
            <person name="Lim S."/>
        </authorList>
    </citation>
    <scope>NUCLEOTIDE SEQUENCE [LARGE SCALE GENOMIC DNA]</scope>
    <source>
        <strain evidence="8 10">AD1-86</strain>
    </source>
</reference>